<organism evidence="1 2">
    <name type="scientific">Terfezia boudieri ATCC MYA-4762</name>
    <dbReference type="NCBI Taxonomy" id="1051890"/>
    <lineage>
        <taxon>Eukaryota</taxon>
        <taxon>Fungi</taxon>
        <taxon>Dikarya</taxon>
        <taxon>Ascomycota</taxon>
        <taxon>Pezizomycotina</taxon>
        <taxon>Pezizomycetes</taxon>
        <taxon>Pezizales</taxon>
        <taxon>Pezizaceae</taxon>
        <taxon>Terfezia</taxon>
    </lineage>
</organism>
<evidence type="ECO:0000313" key="2">
    <source>
        <dbReference type="Proteomes" id="UP000267821"/>
    </source>
</evidence>
<name>A0A3N4LV85_9PEZI</name>
<dbReference type="OrthoDB" id="5340796at2759"/>
<reference evidence="1 2" key="1">
    <citation type="journal article" date="2018" name="Nat. Ecol. Evol.">
        <title>Pezizomycetes genomes reveal the molecular basis of ectomycorrhizal truffle lifestyle.</title>
        <authorList>
            <person name="Murat C."/>
            <person name="Payen T."/>
            <person name="Noel B."/>
            <person name="Kuo A."/>
            <person name="Morin E."/>
            <person name="Chen J."/>
            <person name="Kohler A."/>
            <person name="Krizsan K."/>
            <person name="Balestrini R."/>
            <person name="Da Silva C."/>
            <person name="Montanini B."/>
            <person name="Hainaut M."/>
            <person name="Levati E."/>
            <person name="Barry K.W."/>
            <person name="Belfiori B."/>
            <person name="Cichocki N."/>
            <person name="Clum A."/>
            <person name="Dockter R.B."/>
            <person name="Fauchery L."/>
            <person name="Guy J."/>
            <person name="Iotti M."/>
            <person name="Le Tacon F."/>
            <person name="Lindquist E.A."/>
            <person name="Lipzen A."/>
            <person name="Malagnac F."/>
            <person name="Mello A."/>
            <person name="Molinier V."/>
            <person name="Miyauchi S."/>
            <person name="Poulain J."/>
            <person name="Riccioni C."/>
            <person name="Rubini A."/>
            <person name="Sitrit Y."/>
            <person name="Splivallo R."/>
            <person name="Traeger S."/>
            <person name="Wang M."/>
            <person name="Zifcakova L."/>
            <person name="Wipf D."/>
            <person name="Zambonelli A."/>
            <person name="Paolocci F."/>
            <person name="Nowrousian M."/>
            <person name="Ottonello S."/>
            <person name="Baldrian P."/>
            <person name="Spatafora J.W."/>
            <person name="Henrissat B."/>
            <person name="Nagy L.G."/>
            <person name="Aury J.M."/>
            <person name="Wincker P."/>
            <person name="Grigoriev I.V."/>
            <person name="Bonfante P."/>
            <person name="Martin F.M."/>
        </authorList>
    </citation>
    <scope>NUCLEOTIDE SEQUENCE [LARGE SCALE GENOMIC DNA]</scope>
    <source>
        <strain evidence="1 2">ATCC MYA-4762</strain>
    </source>
</reference>
<dbReference type="EMBL" id="ML121539">
    <property type="protein sequence ID" value="RPB25112.1"/>
    <property type="molecule type" value="Genomic_DNA"/>
</dbReference>
<dbReference type="Proteomes" id="UP000267821">
    <property type="component" value="Unassembled WGS sequence"/>
</dbReference>
<evidence type="ECO:0000313" key="1">
    <source>
        <dbReference type="EMBL" id="RPB25112.1"/>
    </source>
</evidence>
<sequence>MLHPPFLGLMDLILDPNGPSGHQMISQQHPITTVSSANSPILMRPASGEFRIHVTPAQIEALDSDGQELLHQSSGDSRTFSRPLDLLDLPIATKRRLIHFLYAAGQPLTLSQFSVIPAINTSTRVFEADNILPLAEETAQDYLTCWFGQFITFDLTQKMVRICDEGCHQPARERYRWFSEKFPGLFVSSAEAHAEALYVCTTYLLLSNGGLGSTQVGGMGFQYSDENNLSEIMAGLPRRDMDFDVPPLLNPSPEVRSDSGANRDRESELCPFYSLLEYAALNWPRHLASITPLQYSAKRVSDVISLSALRTVSFVISFQFLTWLESLNSMLCGNNQHNSEALALAQAYVFGTFKRWVKAGSLELENPNVKLFCRALHWLNILQSVNILGQVQGVSQSSRDSFSSSQRGRSAICHELHAKFTTLGSFKEVPELNCYQIIQTKFDPDYWKFMFRLINECREPCIIDLKHRIVFYVAQQPWSGGALQLECVDLETGLILGRDRVWTKRFFGWKQRVIIAKSATHLGLQVVAEKRNSEQVQNLLITYIWAIRDMKSLRLGQGILEEGWKVDDELNTFMPREAGLVNSDLYQQGQLQFGSDGITVQTPHGTWNLQTKTRLGVHALRPTLLAVSGNEYIEAHSEWDARTKSFSNLFLKDCASQTTCQLLPNIIPMRPMEYHTTINSPAAASNPSVLRIRYASFNHSGTKFLIQAELTSRLSTTGKELRWFLWKNKTGSGWKLKAQWLADGFWPLLSHDPDPLLEDIGTICSVHQVVEGSFIS</sequence>
<dbReference type="InParanoid" id="A0A3N4LV85"/>
<dbReference type="AlphaFoldDB" id="A0A3N4LV85"/>
<gene>
    <name evidence="1" type="ORF">L211DRAFT_867543</name>
</gene>
<proteinExistence type="predicted"/>
<protein>
    <submittedName>
        <fullName evidence="1">Uncharacterized protein</fullName>
    </submittedName>
</protein>
<accession>A0A3N4LV85</accession>
<keyword evidence="2" id="KW-1185">Reference proteome</keyword>